<feature type="compositionally biased region" description="Low complexity" evidence="1">
    <location>
        <begin position="21"/>
        <end position="30"/>
    </location>
</feature>
<dbReference type="InterPro" id="IPR027417">
    <property type="entry name" value="P-loop_NTPase"/>
</dbReference>
<dbReference type="GO" id="GO:0016887">
    <property type="term" value="F:ATP hydrolysis activity"/>
    <property type="evidence" value="ECO:0007669"/>
    <property type="project" value="InterPro"/>
</dbReference>
<evidence type="ECO:0000313" key="3">
    <source>
        <dbReference type="EMBL" id="REH36249.1"/>
    </source>
</evidence>
<evidence type="ECO:0000259" key="2">
    <source>
        <dbReference type="Pfam" id="PF00005"/>
    </source>
</evidence>
<name>A0A3E0H0C2_9PSEU</name>
<dbReference type="SUPFAM" id="SSF52540">
    <property type="entry name" value="P-loop containing nucleoside triphosphate hydrolases"/>
    <property type="match status" value="1"/>
</dbReference>
<keyword evidence="3" id="KW-0547">Nucleotide-binding</keyword>
<dbReference type="PANTHER" id="PTHR43394">
    <property type="entry name" value="ATP-DEPENDENT PERMEASE MDL1, MITOCHONDRIAL"/>
    <property type="match status" value="1"/>
</dbReference>
<dbReference type="Proteomes" id="UP000256269">
    <property type="component" value="Unassembled WGS sequence"/>
</dbReference>
<dbReference type="PANTHER" id="PTHR43394:SF1">
    <property type="entry name" value="ATP-BINDING CASSETTE SUB-FAMILY B MEMBER 10, MITOCHONDRIAL"/>
    <property type="match status" value="1"/>
</dbReference>
<dbReference type="Gene3D" id="3.40.50.300">
    <property type="entry name" value="P-loop containing nucleotide triphosphate hydrolases"/>
    <property type="match status" value="1"/>
</dbReference>
<dbReference type="EMBL" id="QUNO01000016">
    <property type="protein sequence ID" value="REH36249.1"/>
    <property type="molecule type" value="Genomic_DNA"/>
</dbReference>
<gene>
    <name evidence="3" type="ORF">BCF44_116118</name>
</gene>
<keyword evidence="4" id="KW-1185">Reference proteome</keyword>
<feature type="compositionally biased region" description="Basic residues" evidence="1">
    <location>
        <begin position="1"/>
        <end position="15"/>
    </location>
</feature>
<dbReference type="InterPro" id="IPR003439">
    <property type="entry name" value="ABC_transporter-like_ATP-bd"/>
</dbReference>
<dbReference type="AlphaFoldDB" id="A0A3E0H0C2"/>
<dbReference type="InterPro" id="IPR039421">
    <property type="entry name" value="Type_1_exporter"/>
</dbReference>
<dbReference type="RefSeq" id="WP_281283191.1">
    <property type="nucleotide sequence ID" value="NZ_CP144375.1"/>
</dbReference>
<accession>A0A3E0H0C2</accession>
<reference evidence="3 4" key="1">
    <citation type="submission" date="2018-08" db="EMBL/GenBank/DDBJ databases">
        <title>Genomic Encyclopedia of Archaeal and Bacterial Type Strains, Phase II (KMG-II): from individual species to whole genera.</title>
        <authorList>
            <person name="Goeker M."/>
        </authorList>
    </citation>
    <scope>NUCLEOTIDE SEQUENCE [LARGE SCALE GENOMIC DNA]</scope>
    <source>
        <strain evidence="3 4">DSM 45791</strain>
    </source>
</reference>
<protein>
    <submittedName>
        <fullName evidence="3">ATP-binding cassette subfamily B protein</fullName>
    </submittedName>
</protein>
<sequence length="174" mass="18930">MAAHRPRQRPHRPARPGRPGGRALRSAAAPARADEVVADLPNGWETVLSKYFRGGRELSGGQWQRLAVARGIFRDAPVLICDEPTAPLDAEAEFAVYETLRELAGGRTVVLITHRLAGVRDAGWIYLPHKGKVVEQGTHAGLVNAGGRYAESYSLQARAYTCDAPDRDVRVNNG</sequence>
<dbReference type="Pfam" id="PF00005">
    <property type="entry name" value="ABC_tran"/>
    <property type="match status" value="1"/>
</dbReference>
<proteinExistence type="predicted"/>
<evidence type="ECO:0000313" key="4">
    <source>
        <dbReference type="Proteomes" id="UP000256269"/>
    </source>
</evidence>
<organism evidence="3 4">
    <name type="scientific">Kutzneria buriramensis</name>
    <dbReference type="NCBI Taxonomy" id="1045776"/>
    <lineage>
        <taxon>Bacteria</taxon>
        <taxon>Bacillati</taxon>
        <taxon>Actinomycetota</taxon>
        <taxon>Actinomycetes</taxon>
        <taxon>Pseudonocardiales</taxon>
        <taxon>Pseudonocardiaceae</taxon>
        <taxon>Kutzneria</taxon>
    </lineage>
</organism>
<dbReference type="GO" id="GO:0015421">
    <property type="term" value="F:ABC-type oligopeptide transporter activity"/>
    <property type="evidence" value="ECO:0007669"/>
    <property type="project" value="TreeGrafter"/>
</dbReference>
<feature type="domain" description="ABC transporter" evidence="2">
    <location>
        <begin position="32"/>
        <end position="86"/>
    </location>
</feature>
<feature type="region of interest" description="Disordered" evidence="1">
    <location>
        <begin position="1"/>
        <end position="30"/>
    </location>
</feature>
<comment type="caution">
    <text evidence="3">The sequence shown here is derived from an EMBL/GenBank/DDBJ whole genome shotgun (WGS) entry which is preliminary data.</text>
</comment>
<dbReference type="GO" id="GO:0005524">
    <property type="term" value="F:ATP binding"/>
    <property type="evidence" value="ECO:0007669"/>
    <property type="project" value="UniProtKB-KW"/>
</dbReference>
<keyword evidence="3" id="KW-0067">ATP-binding</keyword>
<evidence type="ECO:0000256" key="1">
    <source>
        <dbReference type="SAM" id="MobiDB-lite"/>
    </source>
</evidence>